<dbReference type="AlphaFoldDB" id="A0A0A8H067"/>
<feature type="transmembrane region" description="Helical" evidence="7">
    <location>
        <begin position="246"/>
        <end position="268"/>
    </location>
</feature>
<evidence type="ECO:0000256" key="6">
    <source>
        <dbReference type="ARBA" id="ARBA00023136"/>
    </source>
</evidence>
<protein>
    <submittedName>
        <fullName evidence="8">Xanthine/uracil/vitamin C permease</fullName>
    </submittedName>
</protein>
<dbReference type="InterPro" id="IPR006043">
    <property type="entry name" value="NCS2"/>
</dbReference>
<dbReference type="GO" id="GO:0012505">
    <property type="term" value="C:endomembrane system"/>
    <property type="evidence" value="ECO:0007669"/>
    <property type="project" value="UniProtKB-SubCell"/>
</dbReference>
<evidence type="ECO:0000313" key="9">
    <source>
        <dbReference type="Proteomes" id="UP000031163"/>
    </source>
</evidence>
<sequence>MDFFKLKEHKSDIKTEIYAGIATFLAMIYIIPVNANIMSASGMPLEALIVATALVTIFATALNAFVSNTPVAMSVGMGLNAYFTFSVCNTYQVPWQTALGAVFLSGMIFTLLSFTNFRIWVIRSIPNDLRKAISAGIGTFIAFMGLVQMGVIVKSEATLVSLGDFSSSNVLFGIFGLFLVFTFWAWRIKAAFILAVFVSAFFAWIFGINGATFPEKIFSLPIINGENGLSAIFGKLDIVGALELSMIPIILTFFVTQLFDSVGTITGVGSRGKIFDDPKFGEKKLGKTLGVDATSSALGAIVGTSTVTAFVESSAGVEAGGRTGLTALVTAICFVLTLFLLPVFKAIPANSIYPVLVLVGVLMFMEVASINFKDISIAASAFFIIIMMPLTYSITTGFAFGFVVYLFMCLVQREFARINFGIVVLSFISLAVFLLQFIGH</sequence>
<feature type="transmembrane region" description="Helical" evidence="7">
    <location>
        <begin position="165"/>
        <end position="184"/>
    </location>
</feature>
<evidence type="ECO:0000256" key="5">
    <source>
        <dbReference type="ARBA" id="ARBA00022989"/>
    </source>
</evidence>
<reference evidence="8 9" key="1">
    <citation type="journal article" date="2014" name="Genome Biol. Evol.">
        <title>Comparative Genomics of the Campylobacter lari Group.</title>
        <authorList>
            <person name="Miller W.G."/>
            <person name="Yee E."/>
            <person name="Chapman M.H."/>
            <person name="Smith T.P."/>
            <person name="Bono J.L."/>
            <person name="Huynh S."/>
            <person name="Parker C.T."/>
            <person name="Vandamme P."/>
            <person name="Luong K."/>
            <person name="Korlach J."/>
        </authorList>
    </citation>
    <scope>NUCLEOTIDE SEQUENCE [LARGE SCALE GENOMIC DNA]</scope>
    <source>
        <strain evidence="8 9">NCTC 12927</strain>
    </source>
</reference>
<dbReference type="RefSeq" id="WP_039649430.1">
    <property type="nucleotide sequence ID" value="NZ_CP007770.1"/>
</dbReference>
<keyword evidence="4 7" id="KW-0812">Transmembrane</keyword>
<gene>
    <name evidence="8" type="ORF">CINS_0407</name>
</gene>
<keyword evidence="3" id="KW-0813">Transport</keyword>
<name>A0A0A8H067_9BACT</name>
<evidence type="ECO:0000256" key="7">
    <source>
        <dbReference type="SAM" id="Phobius"/>
    </source>
</evidence>
<feature type="transmembrane region" description="Helical" evidence="7">
    <location>
        <begin position="191"/>
        <end position="211"/>
    </location>
</feature>
<keyword evidence="6 7" id="KW-0472">Membrane</keyword>
<dbReference type="Proteomes" id="UP000031163">
    <property type="component" value="Chromosome"/>
</dbReference>
<feature type="transmembrane region" description="Helical" evidence="7">
    <location>
        <begin position="17"/>
        <end position="35"/>
    </location>
</feature>
<feature type="transmembrane region" description="Helical" evidence="7">
    <location>
        <begin position="99"/>
        <end position="121"/>
    </location>
</feature>
<evidence type="ECO:0000256" key="4">
    <source>
        <dbReference type="ARBA" id="ARBA00022692"/>
    </source>
</evidence>
<dbReference type="GO" id="GO:0005345">
    <property type="term" value="F:purine nucleobase transmembrane transporter activity"/>
    <property type="evidence" value="ECO:0007669"/>
    <property type="project" value="TreeGrafter"/>
</dbReference>
<evidence type="ECO:0000256" key="3">
    <source>
        <dbReference type="ARBA" id="ARBA00022448"/>
    </source>
</evidence>
<keyword evidence="5 7" id="KW-1133">Transmembrane helix</keyword>
<dbReference type="HOGENOM" id="CLU_024508_0_1_7"/>
<accession>A0A0A8H067</accession>
<dbReference type="STRING" id="1031564.CINS_0407"/>
<dbReference type="Pfam" id="PF00860">
    <property type="entry name" value="Xan_ur_permease"/>
    <property type="match status" value="1"/>
</dbReference>
<evidence type="ECO:0000256" key="1">
    <source>
        <dbReference type="ARBA" id="ARBA00004127"/>
    </source>
</evidence>
<feature type="transmembrane region" description="Helical" evidence="7">
    <location>
        <begin position="351"/>
        <end position="372"/>
    </location>
</feature>
<comment type="similarity">
    <text evidence="2">Belongs to the nucleobase:cation symporter-2 (NCS2) (TC 2.A.40) family. Azg-like subfamily.</text>
</comment>
<dbReference type="PANTHER" id="PTHR43337">
    <property type="entry name" value="XANTHINE/URACIL PERMEASE C887.17-RELATED"/>
    <property type="match status" value="1"/>
</dbReference>
<organism evidence="8 9">
    <name type="scientific">Campylobacter insulaenigrae NCTC 12927</name>
    <dbReference type="NCBI Taxonomy" id="1031564"/>
    <lineage>
        <taxon>Bacteria</taxon>
        <taxon>Pseudomonadati</taxon>
        <taxon>Campylobacterota</taxon>
        <taxon>Epsilonproteobacteria</taxon>
        <taxon>Campylobacterales</taxon>
        <taxon>Campylobacteraceae</taxon>
        <taxon>Campylobacter</taxon>
    </lineage>
</organism>
<feature type="transmembrane region" description="Helical" evidence="7">
    <location>
        <begin position="418"/>
        <end position="438"/>
    </location>
</feature>
<dbReference type="GO" id="GO:0005886">
    <property type="term" value="C:plasma membrane"/>
    <property type="evidence" value="ECO:0007669"/>
    <property type="project" value="TreeGrafter"/>
</dbReference>
<dbReference type="KEGG" id="cis:CINS_0407"/>
<dbReference type="GeneID" id="74431220"/>
<feature type="transmembrane region" description="Helical" evidence="7">
    <location>
        <begin position="323"/>
        <end position="344"/>
    </location>
</feature>
<evidence type="ECO:0000256" key="2">
    <source>
        <dbReference type="ARBA" id="ARBA00005697"/>
    </source>
</evidence>
<comment type="subcellular location">
    <subcellularLocation>
        <location evidence="1">Endomembrane system</location>
        <topology evidence="1">Multi-pass membrane protein</topology>
    </subcellularLocation>
</comment>
<proteinExistence type="inferred from homology"/>
<dbReference type="InterPro" id="IPR045018">
    <property type="entry name" value="Azg-like"/>
</dbReference>
<dbReference type="PANTHER" id="PTHR43337:SF1">
    <property type="entry name" value="XANTHINE_URACIL PERMEASE C887.17-RELATED"/>
    <property type="match status" value="1"/>
</dbReference>
<feature type="transmembrane region" description="Helical" evidence="7">
    <location>
        <begin position="133"/>
        <end position="153"/>
    </location>
</feature>
<feature type="transmembrane region" description="Helical" evidence="7">
    <location>
        <begin position="47"/>
        <end position="66"/>
    </location>
</feature>
<evidence type="ECO:0000313" key="8">
    <source>
        <dbReference type="EMBL" id="AJC87406.1"/>
    </source>
</evidence>
<feature type="transmembrane region" description="Helical" evidence="7">
    <location>
        <begin position="289"/>
        <end position="311"/>
    </location>
</feature>
<feature type="transmembrane region" description="Helical" evidence="7">
    <location>
        <begin position="378"/>
        <end position="411"/>
    </location>
</feature>
<dbReference type="EMBL" id="CP007770">
    <property type="protein sequence ID" value="AJC87406.1"/>
    <property type="molecule type" value="Genomic_DNA"/>
</dbReference>